<feature type="binding site" evidence="9">
    <location>
        <begin position="410"/>
        <end position="413"/>
    </location>
    <ligand>
        <name>FAD</name>
        <dbReference type="ChEBI" id="CHEBI:57692"/>
    </ligand>
</feature>
<feature type="binding site" evidence="9">
    <location>
        <begin position="223"/>
        <end position="225"/>
    </location>
    <ligand>
        <name>FAD</name>
        <dbReference type="ChEBI" id="CHEBI:57692"/>
    </ligand>
</feature>
<feature type="binding site" evidence="9">
    <location>
        <position position="404"/>
    </location>
    <ligand>
        <name>FAD</name>
        <dbReference type="ChEBI" id="CHEBI:57692"/>
    </ligand>
</feature>
<sequence length="561" mass="59576">MSGAFVFGWGASAATGRWRANRAQCWPVSETGRRCSGQRHSGWAPPLTFASARFHRRPRSRTLSRSVSSSMRMAAEFDYDLVIIGAGVGGHGAALHAHNKGLKTAVLTGKDPGGTCVNRGCVPSKALLAAAGRVRDLRAADRMRAMGISIDGRVHYDRQAVSNHANGLASRVRGNLVNSLKALGVDVIEARGRLLSPRAVQLVDGRTASGATEITARDVILATGSVPSIPPGIRTDGETVFTSDEALRLDWVPDWVAIVGSGYIGLEFSDVYTALGSQVTFIEAAPRLMPALDAEIARIAERLLIAPRSIDYHTGVFASKIVPGVAGKAPVRIEVVHAESKQLVDTLEVDAALIATGRRPYTEGLAIEAMGVELLRGGFVPTDEHMRVLHKSGQPIEHLWCIGDANGKMMLAHAASAQGVSVVEHLSGNSEYRLNHQAIPAACFTHPEISMVGDTEQQAQERAKADGFELGKAVGHFRANSKALAENEAEGIAKVLYRKDSGQLLGVHIVGLHAADLIHEAANAMSAGIPVHQLAFAVHTHPTLSEVMDEAFKAAAGMAAH</sequence>
<dbReference type="Pfam" id="PF07992">
    <property type="entry name" value="Pyr_redox_2"/>
    <property type="match status" value="1"/>
</dbReference>
<evidence type="ECO:0008006" key="16">
    <source>
        <dbReference type="Google" id="ProtNLM"/>
    </source>
</evidence>
<dbReference type="InterPro" id="IPR004099">
    <property type="entry name" value="Pyr_nucl-diS_OxRdtase_dimer"/>
</dbReference>
<evidence type="ECO:0000256" key="3">
    <source>
        <dbReference type="ARBA" id="ARBA00022827"/>
    </source>
</evidence>
<dbReference type="PRINTS" id="PR00411">
    <property type="entry name" value="PNDRDTASEI"/>
</dbReference>
<evidence type="ECO:0000256" key="4">
    <source>
        <dbReference type="ARBA" id="ARBA00023002"/>
    </source>
</evidence>
<dbReference type="PIRSF" id="PIRSF000350">
    <property type="entry name" value="Mercury_reductase_MerA"/>
    <property type="match status" value="1"/>
</dbReference>
<gene>
    <name evidence="14" type="ORF">CDCA_CDCA10G2960</name>
</gene>
<evidence type="ECO:0000256" key="1">
    <source>
        <dbReference type="ARBA" id="ARBA00007532"/>
    </source>
</evidence>
<dbReference type="InterPro" id="IPR001100">
    <property type="entry name" value="Pyr_nuc-diS_OxRdtase"/>
</dbReference>
<feature type="binding site" evidence="9">
    <location>
        <begin position="260"/>
        <end position="267"/>
    </location>
    <ligand>
        <name>NAD(+)</name>
        <dbReference type="ChEBI" id="CHEBI:57540"/>
    </ligand>
</feature>
<evidence type="ECO:0000256" key="7">
    <source>
        <dbReference type="ARBA" id="ARBA00023284"/>
    </source>
</evidence>
<dbReference type="Proteomes" id="UP001301350">
    <property type="component" value="Unassembled WGS sequence"/>
</dbReference>
<dbReference type="GO" id="GO:0004148">
    <property type="term" value="F:dihydrolipoyl dehydrogenase (NADH) activity"/>
    <property type="evidence" value="ECO:0007669"/>
    <property type="project" value="TreeGrafter"/>
</dbReference>
<keyword evidence="3 9" id="KW-0274">FAD</keyword>
<keyword evidence="4 11" id="KW-0560">Oxidoreductase</keyword>
<name>A0AAV9IXW2_CYACA</name>
<dbReference type="GO" id="GO:0050660">
    <property type="term" value="F:flavin adenine dinucleotide binding"/>
    <property type="evidence" value="ECO:0007669"/>
    <property type="project" value="TreeGrafter"/>
</dbReference>
<dbReference type="PROSITE" id="PS00076">
    <property type="entry name" value="PYRIDINE_REDOX_1"/>
    <property type="match status" value="1"/>
</dbReference>
<keyword evidence="9" id="KW-0547">Nucleotide-binding</keyword>
<dbReference type="Pfam" id="PF02852">
    <property type="entry name" value="Pyr_redox_dim"/>
    <property type="match status" value="1"/>
</dbReference>
<evidence type="ECO:0000256" key="6">
    <source>
        <dbReference type="ARBA" id="ARBA00023157"/>
    </source>
</evidence>
<evidence type="ECO:0000256" key="5">
    <source>
        <dbReference type="ARBA" id="ARBA00023027"/>
    </source>
</evidence>
<feature type="disulfide bond" description="Redox-active" evidence="10">
    <location>
        <begin position="116"/>
        <end position="121"/>
    </location>
</feature>
<evidence type="ECO:0000313" key="15">
    <source>
        <dbReference type="Proteomes" id="UP001301350"/>
    </source>
</evidence>
<dbReference type="SUPFAM" id="SSF55424">
    <property type="entry name" value="FAD/NAD-linked reductases, dimerisation (C-terminal) domain"/>
    <property type="match status" value="1"/>
</dbReference>
<evidence type="ECO:0000259" key="12">
    <source>
        <dbReference type="Pfam" id="PF02852"/>
    </source>
</evidence>
<feature type="binding site" evidence="9">
    <location>
        <position position="125"/>
    </location>
    <ligand>
        <name>FAD</name>
        <dbReference type="ChEBI" id="CHEBI:57692"/>
    </ligand>
</feature>
<feature type="active site" description="Proton acceptor" evidence="8">
    <location>
        <position position="541"/>
    </location>
</feature>
<dbReference type="EMBL" id="JANCYW010000010">
    <property type="protein sequence ID" value="KAK4536935.1"/>
    <property type="molecule type" value="Genomic_DNA"/>
</dbReference>
<evidence type="ECO:0000256" key="2">
    <source>
        <dbReference type="ARBA" id="ARBA00022630"/>
    </source>
</evidence>
<feature type="binding site" evidence="9">
    <location>
        <position position="192"/>
    </location>
    <ligand>
        <name>FAD</name>
        <dbReference type="ChEBI" id="CHEBI:57692"/>
    </ligand>
</feature>
<dbReference type="GO" id="GO:0006103">
    <property type="term" value="P:2-oxoglutarate metabolic process"/>
    <property type="evidence" value="ECO:0007669"/>
    <property type="project" value="TreeGrafter"/>
</dbReference>
<evidence type="ECO:0000256" key="8">
    <source>
        <dbReference type="PIRSR" id="PIRSR000350-2"/>
    </source>
</evidence>
<evidence type="ECO:0000259" key="13">
    <source>
        <dbReference type="Pfam" id="PF07992"/>
    </source>
</evidence>
<dbReference type="Gene3D" id="3.30.390.30">
    <property type="match status" value="1"/>
</dbReference>
<proteinExistence type="inferred from homology"/>
<evidence type="ECO:0000313" key="14">
    <source>
        <dbReference type="EMBL" id="KAK4536935.1"/>
    </source>
</evidence>
<feature type="binding site" evidence="9">
    <location>
        <position position="357"/>
    </location>
    <ligand>
        <name>NAD(+)</name>
        <dbReference type="ChEBI" id="CHEBI:57540"/>
    </ligand>
</feature>
<dbReference type="InterPro" id="IPR012999">
    <property type="entry name" value="Pyr_OxRdtase_I_AS"/>
</dbReference>
<dbReference type="PANTHER" id="PTHR22912">
    <property type="entry name" value="DISULFIDE OXIDOREDUCTASE"/>
    <property type="match status" value="1"/>
</dbReference>
<keyword evidence="5 9" id="KW-0520">NAD</keyword>
<keyword evidence="6" id="KW-1015">Disulfide bond</keyword>
<dbReference type="PRINTS" id="PR00368">
    <property type="entry name" value="FADPNR"/>
</dbReference>
<dbReference type="AlphaFoldDB" id="A0AAV9IXW2"/>
<dbReference type="GO" id="GO:0045252">
    <property type="term" value="C:oxoglutarate dehydrogenase complex"/>
    <property type="evidence" value="ECO:0007669"/>
    <property type="project" value="TreeGrafter"/>
</dbReference>
<dbReference type="Gene3D" id="3.50.50.60">
    <property type="entry name" value="FAD/NAD(P)-binding domain"/>
    <property type="match status" value="2"/>
</dbReference>
<feature type="domain" description="Pyridine nucleotide-disulphide oxidoreductase dimerisation" evidence="12">
    <location>
        <begin position="439"/>
        <end position="551"/>
    </location>
</feature>
<evidence type="ECO:0000256" key="10">
    <source>
        <dbReference type="PIRSR" id="PIRSR000350-4"/>
    </source>
</evidence>
<reference evidence="14 15" key="1">
    <citation type="submission" date="2022-07" db="EMBL/GenBank/DDBJ databases">
        <title>Genome-wide signatures of adaptation to extreme environments.</title>
        <authorList>
            <person name="Cho C.H."/>
            <person name="Yoon H.S."/>
        </authorList>
    </citation>
    <scope>NUCLEOTIDE SEQUENCE [LARGE SCALE GENOMIC DNA]</scope>
    <source>
        <strain evidence="14 15">DBV 063 E5</strain>
    </source>
</reference>
<comment type="caution">
    <text evidence="14">The sequence shown here is derived from an EMBL/GenBank/DDBJ whole genome shotgun (WGS) entry which is preliminary data.</text>
</comment>
<comment type="cofactor">
    <cofactor evidence="9">
        <name>FAD</name>
        <dbReference type="ChEBI" id="CHEBI:57692"/>
    </cofactor>
    <text evidence="9">Binds 1 FAD per subunit.</text>
</comment>
<dbReference type="InterPro" id="IPR036188">
    <property type="entry name" value="FAD/NAD-bd_sf"/>
</dbReference>
<keyword evidence="7 11" id="KW-0676">Redox-active center</keyword>
<protein>
    <recommendedName>
        <fullName evidence="16">Dihydrolipoyl dehydrogenase</fullName>
    </recommendedName>
</protein>
<feature type="binding site" evidence="9">
    <location>
        <position position="283"/>
    </location>
    <ligand>
        <name>NAD(+)</name>
        <dbReference type="ChEBI" id="CHEBI:57540"/>
    </ligand>
</feature>
<dbReference type="PANTHER" id="PTHR22912:SF151">
    <property type="entry name" value="DIHYDROLIPOYL DEHYDROGENASE, MITOCHONDRIAL"/>
    <property type="match status" value="1"/>
</dbReference>
<dbReference type="FunFam" id="3.30.390.30:FF:000001">
    <property type="entry name" value="Dihydrolipoyl dehydrogenase"/>
    <property type="match status" value="1"/>
</dbReference>
<accession>A0AAV9IXW2</accession>
<keyword evidence="2 11" id="KW-0285">Flavoprotein</keyword>
<evidence type="ECO:0000256" key="11">
    <source>
        <dbReference type="RuleBase" id="RU003691"/>
    </source>
</evidence>
<dbReference type="InterPro" id="IPR023753">
    <property type="entry name" value="FAD/NAD-binding_dom"/>
</dbReference>
<dbReference type="GO" id="GO:0005739">
    <property type="term" value="C:mitochondrion"/>
    <property type="evidence" value="ECO:0007669"/>
    <property type="project" value="TreeGrafter"/>
</dbReference>
<keyword evidence="15" id="KW-1185">Reference proteome</keyword>
<dbReference type="SUPFAM" id="SSF51905">
    <property type="entry name" value="FAD/NAD(P)-binding domain"/>
    <property type="match status" value="1"/>
</dbReference>
<organism evidence="14 15">
    <name type="scientific">Cyanidium caldarium</name>
    <name type="common">Red alga</name>
    <dbReference type="NCBI Taxonomy" id="2771"/>
    <lineage>
        <taxon>Eukaryota</taxon>
        <taxon>Rhodophyta</taxon>
        <taxon>Bangiophyceae</taxon>
        <taxon>Cyanidiales</taxon>
        <taxon>Cyanidiaceae</taxon>
        <taxon>Cyanidium</taxon>
    </lineage>
</organism>
<dbReference type="InterPro" id="IPR050151">
    <property type="entry name" value="Class-I_Pyr_Nuc-Dis_Oxidored"/>
</dbReference>
<comment type="similarity">
    <text evidence="1 11">Belongs to the class-I pyridine nucleotide-disulfide oxidoreductase family.</text>
</comment>
<dbReference type="InterPro" id="IPR016156">
    <property type="entry name" value="FAD/NAD-linked_Rdtase_dimer_sf"/>
</dbReference>
<feature type="domain" description="FAD/NAD(P)-binding" evidence="13">
    <location>
        <begin position="79"/>
        <end position="419"/>
    </location>
</feature>
<evidence type="ECO:0000256" key="9">
    <source>
        <dbReference type="PIRSR" id="PIRSR000350-3"/>
    </source>
</evidence>